<sequence>MSFNHKSMHSQHKMMFKNYYITSNNQQKEHKFTQKILSLFPDDNNSRIRPMPEDSFCIQYKNCTGCPRATENTLVYKNLPKGEHIPKDKCTQNCMLFMLKGELLINSEEYPGNTLHEKQFILQAIGSKIEILALTNVEYIIFWFNELPLLCEDRYNEIKDQAEAPLTYTPLVMSERIHSLISSMPDFLNEESPCSKYIELKCKELVFLITNFYPLPQLKTFFYPISTYTESFQYFVIQNYSKVKSVEEFAHLGGYTTTTFRRLFKNMYGIPVYEWILEKKREGILDDLQHTNMRITEICNRYGFDSLSHFAHFCKDSFGDTPRALRKKAANGEKIGKISD</sequence>
<dbReference type="Pfam" id="PF12833">
    <property type="entry name" value="HTH_18"/>
    <property type="match status" value="1"/>
</dbReference>
<gene>
    <name evidence="5" type="ORF">ERS852397_02059</name>
</gene>
<dbReference type="GO" id="GO:0003700">
    <property type="term" value="F:DNA-binding transcription factor activity"/>
    <property type="evidence" value="ECO:0007669"/>
    <property type="project" value="InterPro"/>
</dbReference>
<dbReference type="Gene3D" id="1.10.10.60">
    <property type="entry name" value="Homeodomain-like"/>
    <property type="match status" value="1"/>
</dbReference>
<keyword evidence="2" id="KW-0238">DNA-binding</keyword>
<dbReference type="EMBL" id="CYZH01000009">
    <property type="protein sequence ID" value="CUO44925.1"/>
    <property type="molecule type" value="Genomic_DNA"/>
</dbReference>
<dbReference type="PROSITE" id="PS01124">
    <property type="entry name" value="HTH_ARAC_FAMILY_2"/>
    <property type="match status" value="1"/>
</dbReference>
<dbReference type="InterPro" id="IPR009057">
    <property type="entry name" value="Homeodomain-like_sf"/>
</dbReference>
<evidence type="ECO:0000313" key="5">
    <source>
        <dbReference type="EMBL" id="CUO44925.1"/>
    </source>
</evidence>
<evidence type="ECO:0000256" key="3">
    <source>
        <dbReference type="ARBA" id="ARBA00023163"/>
    </source>
</evidence>
<dbReference type="InterPro" id="IPR018060">
    <property type="entry name" value="HTH_AraC"/>
</dbReference>
<accession>A0A174F9V7</accession>
<dbReference type="InterPro" id="IPR050959">
    <property type="entry name" value="MarA-like"/>
</dbReference>
<evidence type="ECO:0000259" key="4">
    <source>
        <dbReference type="PROSITE" id="PS01124"/>
    </source>
</evidence>
<dbReference type="AlphaFoldDB" id="A0A174F9V7"/>
<evidence type="ECO:0000256" key="1">
    <source>
        <dbReference type="ARBA" id="ARBA00023015"/>
    </source>
</evidence>
<keyword evidence="1" id="KW-0805">Transcription regulation</keyword>
<dbReference type="SMART" id="SM00342">
    <property type="entry name" value="HTH_ARAC"/>
    <property type="match status" value="1"/>
</dbReference>
<evidence type="ECO:0000313" key="6">
    <source>
        <dbReference type="Proteomes" id="UP000095517"/>
    </source>
</evidence>
<proteinExistence type="predicted"/>
<dbReference type="GO" id="GO:0043565">
    <property type="term" value="F:sequence-specific DNA binding"/>
    <property type="evidence" value="ECO:0007669"/>
    <property type="project" value="InterPro"/>
</dbReference>
<dbReference type="STRING" id="338188.ERS852397_02059"/>
<organism evidence="5 6">
    <name type="scientific">Bacteroides finegoldii</name>
    <dbReference type="NCBI Taxonomy" id="338188"/>
    <lineage>
        <taxon>Bacteria</taxon>
        <taxon>Pseudomonadati</taxon>
        <taxon>Bacteroidota</taxon>
        <taxon>Bacteroidia</taxon>
        <taxon>Bacteroidales</taxon>
        <taxon>Bacteroidaceae</taxon>
        <taxon>Bacteroides</taxon>
    </lineage>
</organism>
<evidence type="ECO:0000256" key="2">
    <source>
        <dbReference type="ARBA" id="ARBA00023125"/>
    </source>
</evidence>
<feature type="domain" description="HTH araC/xylS-type" evidence="4">
    <location>
        <begin position="230"/>
        <end position="328"/>
    </location>
</feature>
<dbReference type="Proteomes" id="UP000095517">
    <property type="component" value="Unassembled WGS sequence"/>
</dbReference>
<protein>
    <submittedName>
        <fullName evidence="5">Transcriptional regulator, AraC family</fullName>
    </submittedName>
</protein>
<keyword evidence="3" id="KW-0804">Transcription</keyword>
<dbReference type="PANTHER" id="PTHR47504:SF5">
    <property type="entry name" value="RIGHT ORIGIN-BINDING PROTEIN"/>
    <property type="match status" value="1"/>
</dbReference>
<reference evidence="5 6" key="1">
    <citation type="submission" date="2015-09" db="EMBL/GenBank/DDBJ databases">
        <authorList>
            <consortium name="Pathogen Informatics"/>
        </authorList>
    </citation>
    <scope>NUCLEOTIDE SEQUENCE [LARGE SCALE GENOMIC DNA]</scope>
    <source>
        <strain evidence="5 6">2789STDY5608840</strain>
    </source>
</reference>
<dbReference type="PANTHER" id="PTHR47504">
    <property type="entry name" value="RIGHT ORIGIN-BINDING PROTEIN"/>
    <property type="match status" value="1"/>
</dbReference>
<dbReference type="SUPFAM" id="SSF46689">
    <property type="entry name" value="Homeodomain-like"/>
    <property type="match status" value="1"/>
</dbReference>
<name>A0A174F9V7_9BACE</name>